<evidence type="ECO:0000313" key="2">
    <source>
        <dbReference type="Proteomes" id="UP000321807"/>
    </source>
</evidence>
<accession>A0A5B9DYC5</accession>
<organism evidence="1 2">
    <name type="scientific">Rhodanobacter glycinis</name>
    <dbReference type="NCBI Taxonomy" id="582702"/>
    <lineage>
        <taxon>Bacteria</taxon>
        <taxon>Pseudomonadati</taxon>
        <taxon>Pseudomonadota</taxon>
        <taxon>Gammaproteobacteria</taxon>
        <taxon>Lysobacterales</taxon>
        <taxon>Rhodanobacteraceae</taxon>
        <taxon>Rhodanobacter</taxon>
    </lineage>
</organism>
<dbReference type="KEGG" id="rgl:CS053_03820"/>
<name>A0A5B9DYC5_9GAMM</name>
<sequence length="146" mass="16266">MAEETSLDAEEGFEYALRIVLNSVSAIATGAAEGRPFSYFIAYEYLWEIKQDVPWVTEAPTSYLSDFEKAALRRFVEGVPTVIDALKVAQRRHPDNPAVPVLPAWPDWRLIPALPAWNILASRATTLISQLSGAIRRNNGYFAKLG</sequence>
<protein>
    <submittedName>
        <fullName evidence="1">Uncharacterized protein</fullName>
    </submittedName>
</protein>
<gene>
    <name evidence="1" type="ORF">CS053_03820</name>
</gene>
<evidence type="ECO:0000313" key="1">
    <source>
        <dbReference type="EMBL" id="QEE23735.1"/>
    </source>
</evidence>
<dbReference type="EMBL" id="CP042807">
    <property type="protein sequence ID" value="QEE23735.1"/>
    <property type="molecule type" value="Genomic_DNA"/>
</dbReference>
<dbReference type="AlphaFoldDB" id="A0A5B9DYC5"/>
<reference evidence="1 2" key="1">
    <citation type="submission" date="2019-08" db="EMBL/GenBank/DDBJ databases">
        <title>Complete genome sequence of Rhodanobacter glycinis strain T01E-68 isolated from tomato root.</title>
        <authorList>
            <person name="Weon H.-Y."/>
            <person name="Lee S.A."/>
        </authorList>
    </citation>
    <scope>NUCLEOTIDE SEQUENCE [LARGE SCALE GENOMIC DNA]</scope>
    <source>
        <strain evidence="1 2">T01E-68</strain>
    </source>
</reference>
<dbReference type="RefSeq" id="WP_147626429.1">
    <property type="nucleotide sequence ID" value="NZ_CP042807.1"/>
</dbReference>
<dbReference type="Proteomes" id="UP000321807">
    <property type="component" value="Chromosome"/>
</dbReference>
<proteinExistence type="predicted"/>